<gene>
    <name evidence="1" type="ORF">skT53_15290</name>
</gene>
<proteinExistence type="predicted"/>
<reference evidence="1 2" key="1">
    <citation type="submission" date="2020-08" db="EMBL/GenBank/DDBJ databases">
        <title>Complete Genome Sequence of Effusibacillus dendaii Strain skT53, Isolated from Farmland soil.</title>
        <authorList>
            <person name="Konishi T."/>
            <person name="Kawasaki H."/>
        </authorList>
    </citation>
    <scope>NUCLEOTIDE SEQUENCE [LARGE SCALE GENOMIC DNA]</scope>
    <source>
        <strain evidence="2">skT53</strain>
    </source>
</reference>
<evidence type="ECO:0000313" key="2">
    <source>
        <dbReference type="Proteomes" id="UP000593802"/>
    </source>
</evidence>
<dbReference type="AlphaFoldDB" id="A0A7I8D8U0"/>
<name>A0A7I8D8U0_9BACL</name>
<sequence>MRLGEPRFKQNLYEKQEQGEITVYIPKRINQENLSIGLNRFLGLPYLVIRGWRPIGI</sequence>
<keyword evidence="2" id="KW-1185">Reference proteome</keyword>
<accession>A0A7I8D8U0</accession>
<organism evidence="1 2">
    <name type="scientific">Effusibacillus dendaii</name>
    <dbReference type="NCBI Taxonomy" id="2743772"/>
    <lineage>
        <taxon>Bacteria</taxon>
        <taxon>Bacillati</taxon>
        <taxon>Bacillota</taxon>
        <taxon>Bacilli</taxon>
        <taxon>Bacillales</taxon>
        <taxon>Alicyclobacillaceae</taxon>
        <taxon>Effusibacillus</taxon>
    </lineage>
</organism>
<evidence type="ECO:0000313" key="1">
    <source>
        <dbReference type="EMBL" id="BCJ86544.1"/>
    </source>
</evidence>
<dbReference type="EMBL" id="AP023366">
    <property type="protein sequence ID" value="BCJ86544.1"/>
    <property type="molecule type" value="Genomic_DNA"/>
</dbReference>
<dbReference type="KEGG" id="eff:skT53_15290"/>
<dbReference type="Proteomes" id="UP000593802">
    <property type="component" value="Chromosome"/>
</dbReference>
<protein>
    <submittedName>
        <fullName evidence="1">Uncharacterized protein</fullName>
    </submittedName>
</protein>